<dbReference type="GO" id="GO:0031201">
    <property type="term" value="C:SNARE complex"/>
    <property type="evidence" value="ECO:0007669"/>
    <property type="project" value="TreeGrafter"/>
</dbReference>
<evidence type="ECO:0000256" key="7">
    <source>
        <dbReference type="ARBA" id="ARBA00023054"/>
    </source>
</evidence>
<dbReference type="PANTHER" id="PTHR12825:SF0">
    <property type="entry name" value="VESICLE TRANSPORT PROTEIN SEC20"/>
    <property type="match status" value="1"/>
</dbReference>
<gene>
    <name evidence="13" type="ORF">R5R35_000609</name>
</gene>
<keyword evidence="14" id="KW-1185">Reference proteome</keyword>
<evidence type="ECO:0000313" key="14">
    <source>
        <dbReference type="Proteomes" id="UP001378592"/>
    </source>
</evidence>
<dbReference type="InterPro" id="IPR056173">
    <property type="entry name" value="Sec20_C"/>
</dbReference>
<proteinExistence type="inferred from homology"/>
<evidence type="ECO:0000259" key="12">
    <source>
        <dbReference type="Pfam" id="PF03908"/>
    </source>
</evidence>
<evidence type="ECO:0000313" key="13">
    <source>
        <dbReference type="EMBL" id="KAK7868203.1"/>
    </source>
</evidence>
<dbReference type="Proteomes" id="UP001378592">
    <property type="component" value="Unassembled WGS sequence"/>
</dbReference>
<comment type="similarity">
    <text evidence="9">Belongs to the SEC20 family.</text>
</comment>
<evidence type="ECO:0000256" key="5">
    <source>
        <dbReference type="ARBA" id="ARBA00022892"/>
    </source>
</evidence>
<comment type="caution">
    <text evidence="13">The sequence shown here is derived from an EMBL/GenBank/DDBJ whole genome shotgun (WGS) entry which is preliminary data.</text>
</comment>
<feature type="transmembrane region" description="Helical" evidence="11">
    <location>
        <begin position="216"/>
        <end position="233"/>
    </location>
</feature>
<keyword evidence="3 11" id="KW-0812">Transmembrane</keyword>
<keyword evidence="7 10" id="KW-0175">Coiled coil</keyword>
<evidence type="ECO:0000256" key="3">
    <source>
        <dbReference type="ARBA" id="ARBA00022692"/>
    </source>
</evidence>
<dbReference type="EMBL" id="JAZDUA010000098">
    <property type="protein sequence ID" value="KAK7868203.1"/>
    <property type="molecule type" value="Genomic_DNA"/>
</dbReference>
<evidence type="ECO:0000256" key="9">
    <source>
        <dbReference type="ARBA" id="ARBA00037934"/>
    </source>
</evidence>
<name>A0AAN9W3B6_9ORTH</name>
<keyword evidence="4" id="KW-0256">Endoplasmic reticulum</keyword>
<keyword evidence="5" id="KW-0931">ER-Golgi transport</keyword>
<keyword evidence="2" id="KW-0813">Transport</keyword>
<feature type="domain" description="Sec20 C-terminal" evidence="12">
    <location>
        <begin position="148"/>
        <end position="237"/>
    </location>
</feature>
<dbReference type="GO" id="GO:0005789">
    <property type="term" value="C:endoplasmic reticulum membrane"/>
    <property type="evidence" value="ECO:0007669"/>
    <property type="project" value="UniProtKB-SubCell"/>
</dbReference>
<dbReference type="PANTHER" id="PTHR12825">
    <property type="entry name" value="BNIP1-RELATED"/>
    <property type="match status" value="1"/>
</dbReference>
<dbReference type="InterPro" id="IPR005606">
    <property type="entry name" value="Sec20"/>
</dbReference>
<dbReference type="GO" id="GO:0006890">
    <property type="term" value="P:retrograde vesicle-mediated transport, Golgi to endoplasmic reticulum"/>
    <property type="evidence" value="ECO:0007669"/>
    <property type="project" value="InterPro"/>
</dbReference>
<evidence type="ECO:0000256" key="10">
    <source>
        <dbReference type="SAM" id="Coils"/>
    </source>
</evidence>
<accession>A0AAN9W3B6</accession>
<evidence type="ECO:0000256" key="1">
    <source>
        <dbReference type="ARBA" id="ARBA00004163"/>
    </source>
</evidence>
<feature type="coiled-coil region" evidence="10">
    <location>
        <begin position="60"/>
        <end position="96"/>
    </location>
</feature>
<dbReference type="GO" id="GO:0005484">
    <property type="term" value="F:SNAP receptor activity"/>
    <property type="evidence" value="ECO:0007669"/>
    <property type="project" value="InterPro"/>
</dbReference>
<keyword evidence="6 11" id="KW-1133">Transmembrane helix</keyword>
<protein>
    <recommendedName>
        <fullName evidence="12">Sec20 C-terminal domain-containing protein</fullName>
    </recommendedName>
</protein>
<evidence type="ECO:0000256" key="8">
    <source>
        <dbReference type="ARBA" id="ARBA00023136"/>
    </source>
</evidence>
<evidence type="ECO:0000256" key="2">
    <source>
        <dbReference type="ARBA" id="ARBA00022448"/>
    </source>
</evidence>
<keyword evidence="8 11" id="KW-0472">Membrane</keyword>
<organism evidence="13 14">
    <name type="scientific">Gryllus longicercus</name>
    <dbReference type="NCBI Taxonomy" id="2509291"/>
    <lineage>
        <taxon>Eukaryota</taxon>
        <taxon>Metazoa</taxon>
        <taxon>Ecdysozoa</taxon>
        <taxon>Arthropoda</taxon>
        <taxon>Hexapoda</taxon>
        <taxon>Insecta</taxon>
        <taxon>Pterygota</taxon>
        <taxon>Neoptera</taxon>
        <taxon>Polyneoptera</taxon>
        <taxon>Orthoptera</taxon>
        <taxon>Ensifera</taxon>
        <taxon>Gryllidea</taxon>
        <taxon>Grylloidea</taxon>
        <taxon>Gryllidae</taxon>
        <taxon>Gryllinae</taxon>
        <taxon>Gryllus</taxon>
    </lineage>
</organism>
<comment type="subcellular location">
    <subcellularLocation>
        <location evidence="1">Endoplasmic reticulum membrane</location>
        <topology evidence="1">Single-pass type IV membrane protein</topology>
    </subcellularLocation>
</comment>
<evidence type="ECO:0000256" key="6">
    <source>
        <dbReference type="ARBA" id="ARBA00022989"/>
    </source>
</evidence>
<dbReference type="Pfam" id="PF03908">
    <property type="entry name" value="Sec20"/>
    <property type="match status" value="1"/>
</dbReference>
<evidence type="ECO:0000256" key="11">
    <source>
        <dbReference type="SAM" id="Phobius"/>
    </source>
</evidence>
<evidence type="ECO:0000256" key="4">
    <source>
        <dbReference type="ARBA" id="ARBA00022824"/>
    </source>
</evidence>
<reference evidence="13 14" key="1">
    <citation type="submission" date="2024-03" db="EMBL/GenBank/DDBJ databases">
        <title>The genome assembly and annotation of the cricket Gryllus longicercus Weissman &amp; Gray.</title>
        <authorList>
            <person name="Szrajer S."/>
            <person name="Gray D."/>
            <person name="Ylla G."/>
        </authorList>
    </citation>
    <scope>NUCLEOTIDE SEQUENCE [LARGE SCALE GENOMIC DNA]</scope>
    <source>
        <strain evidence="13">DAG 2021-001</strain>
        <tissue evidence="13">Whole body minus gut</tissue>
    </source>
</reference>
<dbReference type="AlphaFoldDB" id="A0AAN9W3B6"/>
<sequence length="238" mass="26941">MSVILGKPNKNGSDNCFIEMERKEIVNLNLVVKALIQDIQTCAGPREVLNEMNSEGRGKIAALRKHIDRLEILAKEQDTENTKSQLLAEVENYRQQLTSTLSAFRKANVACILNIEKSNKQELFDINMDEANLRHRQRKDKEGLVKMSSDVTEQLLSISRHLSETTQRSADTLGTLVTSSNAVDSAQEEMNTMGSVISQSGKLLSKYGRREFTDKLLLLFAFAFFLACVFYIVQKRMF</sequence>